<sequence length="894" mass="94927">MGRQGGGHTHDKSLPALAISSQDAARVIDSGTLVLDDRFRVLKLLGAGGMGEVYLGEQVSLGRKVAIKVLHSDLMVHPSMIERFKREARLLSAVDHPAVVRVIDYGETGVGACLVMEYVEGDNLYDVLQTGALAPARALPLLYQLAEGLAAIHDRGIIHRDLKPENVLLTRGMRGEQARLLDFGIARLVEPDKGGNLSQVGLVVGTPEYLSPEQAVGAPVDPRSDVYSFGVLAYRVLSGQLPFRGPGPTQYVAQHASASPMPLIEAAPTLAGHAPLVALVMQLLRKDPEQRLPHANALVDALGALAASTAQTVSMPQALAAGGVAALPSISAFSVPAASPASGTVAFAAPAPAPAPAAPPAPSANPGTAAFGPAPVVEAPAPSVGRTPSQAPTRASPGRQVPEEAFSPSRASTHPSPVAMHAVAAPRAAPPQSPTSTGSSQVKPQNLTVMLTDLRGYTERTSQQTHEQNARMLETHDGLLLPIVRDYNGRLVQKRGDSLLAVFASPTQGVLCGMAMQDRLWRHNQQCAPDERLPVRICLHTGEVLVTRDAVLGEPVEVVKAVEQVAEAGEVVFTSSVNLARTRVEGDAEPCGGVPMPGTGEQLPLFRCRRAEEGPPFGGQDEVSMRLPLKDRLDQAMRPVWVARDAVLWAVREAAVRGGARARANPRRTLGLGLGLCVLLGLGTAEAVRRADPTYPARVLLDQGKPREALDSLPKTPPKEKTDPSVRQVRARALHALDEHDAEHAELAALDEEARGELEDTVLAGLAEDFGANEKNKGLRQILDSLPREPLKKRFEDLADEEPWTRQWGALRYLEAIQATDGLDLVALYSQALLSKNCAARSSAVGRLTSLADPKAVPALEALSQSPREKALNRGKNCGQDEARAALEVLAKPK</sequence>
<evidence type="ECO:0000256" key="7">
    <source>
        <dbReference type="SAM" id="MobiDB-lite"/>
    </source>
</evidence>
<name>A0A250I9Q5_9BACT</name>
<feature type="domain" description="Guanylate cyclase" evidence="9">
    <location>
        <begin position="448"/>
        <end position="563"/>
    </location>
</feature>
<evidence type="ECO:0000313" key="10">
    <source>
        <dbReference type="EMBL" id="ATB28604.1"/>
    </source>
</evidence>
<evidence type="ECO:0000259" key="8">
    <source>
        <dbReference type="PROSITE" id="PS50011"/>
    </source>
</evidence>
<protein>
    <submittedName>
        <fullName evidence="10">Uncharacterized protein</fullName>
    </submittedName>
</protein>
<evidence type="ECO:0000256" key="4">
    <source>
        <dbReference type="ARBA" id="ARBA00022777"/>
    </source>
</evidence>
<dbReference type="AlphaFoldDB" id="A0A250I9Q5"/>
<keyword evidence="5 6" id="KW-0067">ATP-binding</keyword>
<gene>
    <name evidence="10" type="ORF">MEBOL_002053</name>
</gene>
<feature type="compositionally biased region" description="Low complexity" evidence="7">
    <location>
        <begin position="364"/>
        <end position="384"/>
    </location>
</feature>
<dbReference type="GO" id="GO:0016020">
    <property type="term" value="C:membrane"/>
    <property type="evidence" value="ECO:0007669"/>
    <property type="project" value="UniProtKB-SubCell"/>
</dbReference>
<dbReference type="InterPro" id="IPR000719">
    <property type="entry name" value="Prot_kinase_dom"/>
</dbReference>
<evidence type="ECO:0000256" key="5">
    <source>
        <dbReference type="ARBA" id="ARBA00022840"/>
    </source>
</evidence>
<dbReference type="KEGG" id="mbd:MEBOL_002053"/>
<dbReference type="Proteomes" id="UP000217289">
    <property type="component" value="Chromosome"/>
</dbReference>
<dbReference type="PANTHER" id="PTHR43289">
    <property type="entry name" value="MITOGEN-ACTIVATED PROTEIN KINASE KINASE KINASE 20-RELATED"/>
    <property type="match status" value="1"/>
</dbReference>
<feature type="compositionally biased region" description="Pro residues" evidence="7">
    <location>
        <begin position="351"/>
        <end position="363"/>
    </location>
</feature>
<keyword evidence="3 6" id="KW-0547">Nucleotide-binding</keyword>
<feature type="region of interest" description="Disordered" evidence="7">
    <location>
        <begin position="701"/>
        <end position="726"/>
    </location>
</feature>
<dbReference type="Pfam" id="PF00069">
    <property type="entry name" value="Pkinase"/>
    <property type="match status" value="1"/>
</dbReference>
<dbReference type="InterPro" id="IPR017441">
    <property type="entry name" value="Protein_kinase_ATP_BS"/>
</dbReference>
<accession>A0A250I9Q5</accession>
<reference evidence="10 11" key="1">
    <citation type="submission" date="2017-06" db="EMBL/GenBank/DDBJ databases">
        <authorList>
            <person name="Kim H.J."/>
            <person name="Triplett B.A."/>
        </authorList>
    </citation>
    <scope>NUCLEOTIDE SEQUENCE [LARGE SCALE GENOMIC DNA]</scope>
    <source>
        <strain evidence="10 11">DSM 14713</strain>
    </source>
</reference>
<feature type="region of interest" description="Disordered" evidence="7">
    <location>
        <begin position="423"/>
        <end position="442"/>
    </location>
</feature>
<dbReference type="GO" id="GO:0009190">
    <property type="term" value="P:cyclic nucleotide biosynthetic process"/>
    <property type="evidence" value="ECO:0007669"/>
    <property type="project" value="InterPro"/>
</dbReference>
<dbReference type="PROSITE" id="PS50125">
    <property type="entry name" value="GUANYLATE_CYCLASE_2"/>
    <property type="match status" value="1"/>
</dbReference>
<dbReference type="PROSITE" id="PS00107">
    <property type="entry name" value="PROTEIN_KINASE_ATP"/>
    <property type="match status" value="1"/>
</dbReference>
<feature type="binding site" evidence="6">
    <location>
        <position position="68"/>
    </location>
    <ligand>
        <name>ATP</name>
        <dbReference type="ChEBI" id="CHEBI:30616"/>
    </ligand>
</feature>
<dbReference type="SMART" id="SM00220">
    <property type="entry name" value="S_TKc"/>
    <property type="match status" value="1"/>
</dbReference>
<evidence type="ECO:0000259" key="9">
    <source>
        <dbReference type="PROSITE" id="PS50125"/>
    </source>
</evidence>
<dbReference type="GO" id="GO:0035556">
    <property type="term" value="P:intracellular signal transduction"/>
    <property type="evidence" value="ECO:0007669"/>
    <property type="project" value="InterPro"/>
</dbReference>
<evidence type="ECO:0000256" key="1">
    <source>
        <dbReference type="ARBA" id="ARBA00004167"/>
    </source>
</evidence>
<dbReference type="Pfam" id="PF00211">
    <property type="entry name" value="Guanylate_cyc"/>
    <property type="match status" value="1"/>
</dbReference>
<dbReference type="PROSITE" id="PS00108">
    <property type="entry name" value="PROTEIN_KINASE_ST"/>
    <property type="match status" value="1"/>
</dbReference>
<keyword evidence="2" id="KW-0808">Transferase</keyword>
<feature type="region of interest" description="Disordered" evidence="7">
    <location>
        <begin position="351"/>
        <end position="416"/>
    </location>
</feature>
<dbReference type="GO" id="GO:0004016">
    <property type="term" value="F:adenylate cyclase activity"/>
    <property type="evidence" value="ECO:0007669"/>
    <property type="project" value="UniProtKB-ARBA"/>
</dbReference>
<dbReference type="GO" id="GO:0004674">
    <property type="term" value="F:protein serine/threonine kinase activity"/>
    <property type="evidence" value="ECO:0007669"/>
    <property type="project" value="TreeGrafter"/>
</dbReference>
<dbReference type="OrthoDB" id="9801841at2"/>
<proteinExistence type="predicted"/>
<dbReference type="PANTHER" id="PTHR43289:SF6">
    <property type="entry name" value="SERINE_THREONINE-PROTEIN KINASE NEKL-3"/>
    <property type="match status" value="1"/>
</dbReference>
<dbReference type="SUPFAM" id="SSF56112">
    <property type="entry name" value="Protein kinase-like (PK-like)"/>
    <property type="match status" value="1"/>
</dbReference>
<dbReference type="SUPFAM" id="SSF55073">
    <property type="entry name" value="Nucleotide cyclase"/>
    <property type="match status" value="1"/>
</dbReference>
<dbReference type="InterPro" id="IPR001054">
    <property type="entry name" value="A/G_cyclase"/>
</dbReference>
<keyword evidence="4" id="KW-0418">Kinase</keyword>
<dbReference type="Gene3D" id="3.30.70.1230">
    <property type="entry name" value="Nucleotide cyclase"/>
    <property type="match status" value="1"/>
</dbReference>
<keyword evidence="11" id="KW-1185">Reference proteome</keyword>
<organism evidence="10 11">
    <name type="scientific">Melittangium boletus DSM 14713</name>
    <dbReference type="NCBI Taxonomy" id="1294270"/>
    <lineage>
        <taxon>Bacteria</taxon>
        <taxon>Pseudomonadati</taxon>
        <taxon>Myxococcota</taxon>
        <taxon>Myxococcia</taxon>
        <taxon>Myxococcales</taxon>
        <taxon>Cystobacterineae</taxon>
        <taxon>Archangiaceae</taxon>
        <taxon>Melittangium</taxon>
    </lineage>
</organism>
<dbReference type="InterPro" id="IPR011009">
    <property type="entry name" value="Kinase-like_dom_sf"/>
</dbReference>
<dbReference type="InterPro" id="IPR008271">
    <property type="entry name" value="Ser/Thr_kinase_AS"/>
</dbReference>
<evidence type="ECO:0000256" key="3">
    <source>
        <dbReference type="ARBA" id="ARBA00022741"/>
    </source>
</evidence>
<dbReference type="CDD" id="cd07302">
    <property type="entry name" value="CHD"/>
    <property type="match status" value="1"/>
</dbReference>
<dbReference type="PROSITE" id="PS50011">
    <property type="entry name" value="PROTEIN_KINASE_DOM"/>
    <property type="match status" value="1"/>
</dbReference>
<comment type="subcellular location">
    <subcellularLocation>
        <location evidence="1">Membrane</location>
        <topology evidence="1">Single-pass membrane protein</topology>
    </subcellularLocation>
</comment>
<evidence type="ECO:0000313" key="11">
    <source>
        <dbReference type="Proteomes" id="UP000217289"/>
    </source>
</evidence>
<dbReference type="GO" id="GO:0005524">
    <property type="term" value="F:ATP binding"/>
    <property type="evidence" value="ECO:0007669"/>
    <property type="project" value="UniProtKB-UniRule"/>
</dbReference>
<evidence type="ECO:0000256" key="6">
    <source>
        <dbReference type="PROSITE-ProRule" id="PRU10141"/>
    </source>
</evidence>
<feature type="domain" description="Protein kinase" evidence="8">
    <location>
        <begin position="39"/>
        <end position="305"/>
    </location>
</feature>
<dbReference type="InterPro" id="IPR029787">
    <property type="entry name" value="Nucleotide_cyclase"/>
</dbReference>
<dbReference type="Gene3D" id="1.10.510.10">
    <property type="entry name" value="Transferase(Phosphotransferase) domain 1"/>
    <property type="match status" value="1"/>
</dbReference>
<dbReference type="Gene3D" id="3.30.200.20">
    <property type="entry name" value="Phosphorylase Kinase, domain 1"/>
    <property type="match status" value="1"/>
</dbReference>
<evidence type="ECO:0000256" key="2">
    <source>
        <dbReference type="ARBA" id="ARBA00022679"/>
    </source>
</evidence>
<dbReference type="EMBL" id="CP022163">
    <property type="protein sequence ID" value="ATB28604.1"/>
    <property type="molecule type" value="Genomic_DNA"/>
</dbReference>
<dbReference type="CDD" id="cd14014">
    <property type="entry name" value="STKc_PknB_like"/>
    <property type="match status" value="1"/>
</dbReference>